<evidence type="ECO:0008006" key="4">
    <source>
        <dbReference type="Google" id="ProtNLM"/>
    </source>
</evidence>
<feature type="domain" description="Gfo/Idh/MocA-like oxidoreductase N-terminal" evidence="1">
    <location>
        <begin position="9"/>
        <end position="108"/>
    </location>
</feature>
<dbReference type="Gene3D" id="3.30.360.10">
    <property type="entry name" value="Dihydrodipicolinate Reductase, domain 2"/>
    <property type="match status" value="1"/>
</dbReference>
<dbReference type="Pfam" id="PF01408">
    <property type="entry name" value="GFO_IDH_MocA"/>
    <property type="match status" value="1"/>
</dbReference>
<sequence length="332" mass="36717">GNMKGFKGKSDSEVVAVCDVDAGHREKAREIAGLDKKSSYNDFRELLARDDVDAVVVATADHWHVPISIAAVKAGKDVYCEKPLTLTIGGGRALADAVKQYGRVLQTGSQQRSDSEFRQACELVRNGRIGKLHTIKVGIPGNNRKCPPTWEEQPVPEGFDYDMWLGPAPWEPYMEQRCHYQFRFILDYSGGQMTNWGAHYLDIAQWGNGADDTGPVEIEGKGDFPETGLFTTAKKVDITYTYANGVKLLLKTGGGNTRFEGSEGWVFVTRGKIDAEPKSLLEEKIGPDEIHLYKSRDHKQNFLDCIKSRKDPIASAEVGHRSSSVCHLGNIA</sequence>
<evidence type="ECO:0000313" key="3">
    <source>
        <dbReference type="EMBL" id="GAF79260.1"/>
    </source>
</evidence>
<organism evidence="3">
    <name type="scientific">marine sediment metagenome</name>
    <dbReference type="NCBI Taxonomy" id="412755"/>
    <lineage>
        <taxon>unclassified sequences</taxon>
        <taxon>metagenomes</taxon>
        <taxon>ecological metagenomes</taxon>
    </lineage>
</organism>
<feature type="non-terminal residue" evidence="3">
    <location>
        <position position="1"/>
    </location>
</feature>
<comment type="caution">
    <text evidence="3">The sequence shown here is derived from an EMBL/GenBank/DDBJ whole genome shotgun (WGS) entry which is preliminary data.</text>
</comment>
<dbReference type="InterPro" id="IPR050463">
    <property type="entry name" value="Gfo/Idh/MocA_oxidrdct_glycsds"/>
</dbReference>
<name>X0TSZ3_9ZZZZ</name>
<dbReference type="SUPFAM" id="SSF51735">
    <property type="entry name" value="NAD(P)-binding Rossmann-fold domains"/>
    <property type="match status" value="1"/>
</dbReference>
<dbReference type="PANTHER" id="PTHR43818">
    <property type="entry name" value="BCDNA.GH03377"/>
    <property type="match status" value="1"/>
</dbReference>
<dbReference type="InterPro" id="IPR000683">
    <property type="entry name" value="Gfo/Idh/MocA-like_OxRdtase_N"/>
</dbReference>
<dbReference type="PANTHER" id="PTHR43818:SF5">
    <property type="entry name" value="OXIDOREDUCTASE FAMILY PROTEIN"/>
    <property type="match status" value="1"/>
</dbReference>
<evidence type="ECO:0000259" key="2">
    <source>
        <dbReference type="Pfam" id="PF19051"/>
    </source>
</evidence>
<dbReference type="GO" id="GO:0000166">
    <property type="term" value="F:nucleotide binding"/>
    <property type="evidence" value="ECO:0007669"/>
    <property type="project" value="InterPro"/>
</dbReference>
<feature type="non-terminal residue" evidence="3">
    <location>
        <position position="332"/>
    </location>
</feature>
<dbReference type="InterPro" id="IPR036291">
    <property type="entry name" value="NAD(P)-bd_dom_sf"/>
</dbReference>
<reference evidence="3" key="1">
    <citation type="journal article" date="2014" name="Front. Microbiol.">
        <title>High frequency of phylogenetically diverse reductive dehalogenase-homologous genes in deep subseafloor sedimentary metagenomes.</title>
        <authorList>
            <person name="Kawai M."/>
            <person name="Futagami T."/>
            <person name="Toyoda A."/>
            <person name="Takaki Y."/>
            <person name="Nishi S."/>
            <person name="Hori S."/>
            <person name="Arai W."/>
            <person name="Tsubouchi T."/>
            <person name="Morono Y."/>
            <person name="Uchiyama I."/>
            <person name="Ito T."/>
            <person name="Fujiyama A."/>
            <person name="Inagaki F."/>
            <person name="Takami H."/>
        </authorList>
    </citation>
    <scope>NUCLEOTIDE SEQUENCE</scope>
    <source>
        <strain evidence="3">Expedition CK06-06</strain>
    </source>
</reference>
<gene>
    <name evidence="3" type="ORF">S01H1_18284</name>
</gene>
<dbReference type="SUPFAM" id="SSF55347">
    <property type="entry name" value="Glyceraldehyde-3-phosphate dehydrogenase-like, C-terminal domain"/>
    <property type="match status" value="1"/>
</dbReference>
<evidence type="ECO:0000259" key="1">
    <source>
        <dbReference type="Pfam" id="PF01408"/>
    </source>
</evidence>
<dbReference type="AlphaFoldDB" id="X0TSZ3"/>
<protein>
    <recommendedName>
        <fullName evidence="4">Gfo/Idh/MocA-like oxidoreductase N-terminal domain-containing protein</fullName>
    </recommendedName>
</protein>
<dbReference type="Gene3D" id="3.40.50.720">
    <property type="entry name" value="NAD(P)-binding Rossmann-like Domain"/>
    <property type="match status" value="1"/>
</dbReference>
<proteinExistence type="predicted"/>
<accession>X0TSZ3</accession>
<dbReference type="EMBL" id="BARS01009765">
    <property type="protein sequence ID" value="GAF79260.1"/>
    <property type="molecule type" value="Genomic_DNA"/>
</dbReference>
<dbReference type="Pfam" id="PF19051">
    <property type="entry name" value="GFO_IDH_MocA_C2"/>
    <property type="match status" value="1"/>
</dbReference>
<feature type="domain" description="Gfo/Idh/MocA-like oxidoreductase bacterial type C-terminal" evidence="2">
    <location>
        <begin position="151"/>
        <end position="332"/>
    </location>
</feature>
<dbReference type="InterPro" id="IPR043906">
    <property type="entry name" value="Gfo/Idh/MocA_OxRdtase_bact_C"/>
</dbReference>